<dbReference type="PROSITE" id="PS00463">
    <property type="entry name" value="ZN2_CY6_FUNGAL_1"/>
    <property type="match status" value="1"/>
</dbReference>
<sequence>MASYSTGPSHTGRFPTRIRRQRRACVQCTRAKRKCGKEAPSCARCSEKGIVCTYPPRPDISTAGADTRIEHAEEEAGDGAALAHSSRHPYSSASNASVSRCPACNCRWFLSAESWTLHHGSLDGAPSPVSEQSLLHFISKIKAWAAAWVRDGHSPLMHKHLYGSWVPDCIQDCLTSLAAYNTASSHSAKATALHIVDDRVNRLVQSQPPDDDYELDGITSSILLTTATHLARTQALYVYQLIRLFDGDIRARAQAERHMATLLTWAKQMVESARLDCASAELLPGPTLSSSDTNSNSNPFTLPANPRSTPIPSLWRAWITAESVRRIYTAAVFLLNVYDTLRRGWSVCPGMIAFTAQSGLWDAGSGYAWVETLRARAGLRGRGRSTLTGSERILQNAAPEEIDEFAVAVLEITFGTGSVEKWVFEKGEGGKGV</sequence>
<keyword evidence="1" id="KW-0479">Metal-binding</keyword>
<evidence type="ECO:0000256" key="5">
    <source>
        <dbReference type="ARBA" id="ARBA00023242"/>
    </source>
</evidence>
<keyword evidence="4" id="KW-0804">Transcription</keyword>
<evidence type="ECO:0000313" key="7">
    <source>
        <dbReference type="EMBL" id="KAK4233517.1"/>
    </source>
</evidence>
<evidence type="ECO:0000256" key="3">
    <source>
        <dbReference type="ARBA" id="ARBA00023015"/>
    </source>
</evidence>
<dbReference type="EMBL" id="MU860537">
    <property type="protein sequence ID" value="KAK4233517.1"/>
    <property type="molecule type" value="Genomic_DNA"/>
</dbReference>
<keyword evidence="8" id="KW-1185">Reference proteome</keyword>
<evidence type="ECO:0000256" key="1">
    <source>
        <dbReference type="ARBA" id="ARBA00022723"/>
    </source>
</evidence>
<evidence type="ECO:0000256" key="2">
    <source>
        <dbReference type="ARBA" id="ARBA00022833"/>
    </source>
</evidence>
<dbReference type="CDD" id="cd00067">
    <property type="entry name" value="GAL4"/>
    <property type="match status" value="1"/>
</dbReference>
<reference evidence="7" key="2">
    <citation type="submission" date="2023-05" db="EMBL/GenBank/DDBJ databases">
        <authorList>
            <consortium name="Lawrence Berkeley National Laboratory"/>
            <person name="Steindorff A."/>
            <person name="Hensen N."/>
            <person name="Bonometti L."/>
            <person name="Westerberg I."/>
            <person name="Brannstrom I.O."/>
            <person name="Guillou S."/>
            <person name="Cros-Aarteil S."/>
            <person name="Calhoun S."/>
            <person name="Haridas S."/>
            <person name="Kuo A."/>
            <person name="Mondo S."/>
            <person name="Pangilinan J."/>
            <person name="Riley R."/>
            <person name="Labutti K."/>
            <person name="Andreopoulos B."/>
            <person name="Lipzen A."/>
            <person name="Chen C."/>
            <person name="Yanf M."/>
            <person name="Daum C."/>
            <person name="Ng V."/>
            <person name="Clum A."/>
            <person name="Ohm R."/>
            <person name="Martin F."/>
            <person name="Silar P."/>
            <person name="Natvig D."/>
            <person name="Lalanne C."/>
            <person name="Gautier V."/>
            <person name="Ament-Velasquez S.L."/>
            <person name="Kruys A."/>
            <person name="Hutchinson M.I."/>
            <person name="Powell A.J."/>
            <person name="Barry K."/>
            <person name="Miller A.N."/>
            <person name="Grigoriev I.V."/>
            <person name="Debuchy R."/>
            <person name="Gladieux P."/>
            <person name="Thoren M.H."/>
            <person name="Johannesson H."/>
        </authorList>
    </citation>
    <scope>NUCLEOTIDE SEQUENCE</scope>
    <source>
        <strain evidence="7">CBS 532.94</strain>
    </source>
</reference>
<keyword evidence="5" id="KW-0539">Nucleus</keyword>
<dbReference type="GO" id="GO:0000981">
    <property type="term" value="F:DNA-binding transcription factor activity, RNA polymerase II-specific"/>
    <property type="evidence" value="ECO:0007669"/>
    <property type="project" value="InterPro"/>
</dbReference>
<dbReference type="InterPro" id="IPR036864">
    <property type="entry name" value="Zn2-C6_fun-type_DNA-bd_sf"/>
</dbReference>
<dbReference type="SMART" id="SM00066">
    <property type="entry name" value="GAL4"/>
    <property type="match status" value="1"/>
</dbReference>
<name>A0AAN7C1S5_9PEZI</name>
<dbReference type="Gene3D" id="4.10.240.10">
    <property type="entry name" value="Zn(2)-C6 fungal-type DNA-binding domain"/>
    <property type="match status" value="1"/>
</dbReference>
<gene>
    <name evidence="7" type="ORF">C8A03DRAFT_19425</name>
</gene>
<evidence type="ECO:0000313" key="8">
    <source>
        <dbReference type="Proteomes" id="UP001303760"/>
    </source>
</evidence>
<dbReference type="InterPro" id="IPR001138">
    <property type="entry name" value="Zn2Cys6_DnaBD"/>
</dbReference>
<dbReference type="GO" id="GO:0008270">
    <property type="term" value="F:zinc ion binding"/>
    <property type="evidence" value="ECO:0007669"/>
    <property type="project" value="InterPro"/>
</dbReference>
<protein>
    <recommendedName>
        <fullName evidence="6">Zn(2)-C6 fungal-type domain-containing protein</fullName>
    </recommendedName>
</protein>
<dbReference type="Proteomes" id="UP001303760">
    <property type="component" value="Unassembled WGS sequence"/>
</dbReference>
<reference evidence="7" key="1">
    <citation type="journal article" date="2023" name="Mol. Phylogenet. Evol.">
        <title>Genome-scale phylogeny and comparative genomics of the fungal order Sordariales.</title>
        <authorList>
            <person name="Hensen N."/>
            <person name="Bonometti L."/>
            <person name="Westerberg I."/>
            <person name="Brannstrom I.O."/>
            <person name="Guillou S."/>
            <person name="Cros-Aarteil S."/>
            <person name="Calhoun S."/>
            <person name="Haridas S."/>
            <person name="Kuo A."/>
            <person name="Mondo S."/>
            <person name="Pangilinan J."/>
            <person name="Riley R."/>
            <person name="LaButti K."/>
            <person name="Andreopoulos B."/>
            <person name="Lipzen A."/>
            <person name="Chen C."/>
            <person name="Yan M."/>
            <person name="Daum C."/>
            <person name="Ng V."/>
            <person name="Clum A."/>
            <person name="Steindorff A."/>
            <person name="Ohm R.A."/>
            <person name="Martin F."/>
            <person name="Silar P."/>
            <person name="Natvig D.O."/>
            <person name="Lalanne C."/>
            <person name="Gautier V."/>
            <person name="Ament-Velasquez S.L."/>
            <person name="Kruys A."/>
            <person name="Hutchinson M.I."/>
            <person name="Powell A.J."/>
            <person name="Barry K."/>
            <person name="Miller A.N."/>
            <person name="Grigoriev I.V."/>
            <person name="Debuchy R."/>
            <person name="Gladieux P."/>
            <person name="Hiltunen Thoren M."/>
            <person name="Johannesson H."/>
        </authorList>
    </citation>
    <scope>NUCLEOTIDE SEQUENCE</scope>
    <source>
        <strain evidence="7">CBS 532.94</strain>
    </source>
</reference>
<evidence type="ECO:0000259" key="6">
    <source>
        <dbReference type="PROSITE" id="PS50048"/>
    </source>
</evidence>
<dbReference type="SUPFAM" id="SSF57701">
    <property type="entry name" value="Zn2/Cys6 DNA-binding domain"/>
    <property type="match status" value="1"/>
</dbReference>
<feature type="domain" description="Zn(2)-C6 fungal-type" evidence="6">
    <location>
        <begin position="24"/>
        <end position="54"/>
    </location>
</feature>
<dbReference type="Pfam" id="PF00172">
    <property type="entry name" value="Zn_clus"/>
    <property type="match status" value="1"/>
</dbReference>
<keyword evidence="2" id="KW-0862">Zinc</keyword>
<keyword evidence="3" id="KW-0805">Transcription regulation</keyword>
<proteinExistence type="predicted"/>
<evidence type="ECO:0000256" key="4">
    <source>
        <dbReference type="ARBA" id="ARBA00023163"/>
    </source>
</evidence>
<comment type="caution">
    <text evidence="7">The sequence shown here is derived from an EMBL/GenBank/DDBJ whole genome shotgun (WGS) entry which is preliminary data.</text>
</comment>
<dbReference type="PANTHER" id="PTHR47660">
    <property type="entry name" value="TRANSCRIPTION FACTOR WITH C2H2 AND ZN(2)-CYS(6) DNA BINDING DOMAIN (EUROFUNG)-RELATED-RELATED"/>
    <property type="match status" value="1"/>
</dbReference>
<accession>A0AAN7C1S5</accession>
<dbReference type="PRINTS" id="PR00755">
    <property type="entry name" value="AFLATOXINBRP"/>
</dbReference>
<dbReference type="PROSITE" id="PS50048">
    <property type="entry name" value="ZN2_CY6_FUNGAL_2"/>
    <property type="match status" value="1"/>
</dbReference>
<organism evidence="7 8">
    <name type="scientific">Achaetomium macrosporum</name>
    <dbReference type="NCBI Taxonomy" id="79813"/>
    <lineage>
        <taxon>Eukaryota</taxon>
        <taxon>Fungi</taxon>
        <taxon>Dikarya</taxon>
        <taxon>Ascomycota</taxon>
        <taxon>Pezizomycotina</taxon>
        <taxon>Sordariomycetes</taxon>
        <taxon>Sordariomycetidae</taxon>
        <taxon>Sordariales</taxon>
        <taxon>Chaetomiaceae</taxon>
        <taxon>Achaetomium</taxon>
    </lineage>
</organism>
<dbReference type="AlphaFoldDB" id="A0AAN7C1S5"/>